<dbReference type="InterPro" id="IPR051699">
    <property type="entry name" value="Rpn/YhgA-like_nuclease"/>
</dbReference>
<dbReference type="AlphaFoldDB" id="A0A0C2D0W7"/>
<dbReference type="EMBL" id="JMCC02000089">
    <property type="protein sequence ID" value="KIG13782.1"/>
    <property type="molecule type" value="Genomic_DNA"/>
</dbReference>
<feature type="domain" description="Transposase (putative) YhgA-like" evidence="1">
    <location>
        <begin position="4"/>
        <end position="172"/>
    </location>
</feature>
<dbReference type="Proteomes" id="UP000031599">
    <property type="component" value="Unassembled WGS sequence"/>
</dbReference>
<name>A0A0C2D0W7_9BACT</name>
<dbReference type="RefSeq" id="WP_052555147.1">
    <property type="nucleotide sequence ID" value="NZ_JMCC02000089.1"/>
</dbReference>
<comment type="caution">
    <text evidence="2">The sequence shown here is derived from an EMBL/GenBank/DDBJ whole genome shotgun (WGS) entry which is preliminary data.</text>
</comment>
<dbReference type="PANTHER" id="PTHR34611:SF2">
    <property type="entry name" value="INACTIVE RECOMBINATION-PROMOTING NUCLEASE-LIKE PROTEIN RPNE-RELATED"/>
    <property type="match status" value="1"/>
</dbReference>
<dbReference type="Pfam" id="PF04754">
    <property type="entry name" value="Transposase_31"/>
    <property type="match status" value="1"/>
</dbReference>
<organism evidence="2 3">
    <name type="scientific">Enhygromyxa salina</name>
    <dbReference type="NCBI Taxonomy" id="215803"/>
    <lineage>
        <taxon>Bacteria</taxon>
        <taxon>Pseudomonadati</taxon>
        <taxon>Myxococcota</taxon>
        <taxon>Polyangia</taxon>
        <taxon>Nannocystales</taxon>
        <taxon>Nannocystaceae</taxon>
        <taxon>Enhygromyxa</taxon>
    </lineage>
</organism>
<accession>A0A0C2D0W7</accession>
<dbReference type="PANTHER" id="PTHR34611">
    <property type="match status" value="1"/>
</dbReference>
<reference evidence="2 3" key="1">
    <citation type="submission" date="2014-12" db="EMBL/GenBank/DDBJ databases">
        <title>Genome assembly of Enhygromyxa salina DSM 15201.</title>
        <authorList>
            <person name="Sharma G."/>
            <person name="Subramanian S."/>
        </authorList>
    </citation>
    <scope>NUCLEOTIDE SEQUENCE [LARGE SCALE GENOMIC DNA]</scope>
    <source>
        <strain evidence="2 3">DSM 15201</strain>
    </source>
</reference>
<dbReference type="InterPro" id="IPR006842">
    <property type="entry name" value="Transposase_31"/>
</dbReference>
<protein>
    <submittedName>
        <fullName evidence="2">Transposase</fullName>
    </submittedName>
</protein>
<evidence type="ECO:0000313" key="3">
    <source>
        <dbReference type="Proteomes" id="UP000031599"/>
    </source>
</evidence>
<evidence type="ECO:0000313" key="2">
    <source>
        <dbReference type="EMBL" id="KIG13782.1"/>
    </source>
</evidence>
<evidence type="ECO:0000259" key="1">
    <source>
        <dbReference type="Pfam" id="PF04754"/>
    </source>
</evidence>
<gene>
    <name evidence="2" type="ORF">DB30_07628</name>
</gene>
<dbReference type="GO" id="GO:0006310">
    <property type="term" value="P:DNA recombination"/>
    <property type="evidence" value="ECO:0007669"/>
    <property type="project" value="TreeGrafter"/>
</dbReference>
<sequence length="328" mass="36241">MTNTPHDALFKAAFEHPEHARGIFRSILPTTLADAISWDTVTAQPGSFIADDLAATHSDLLFSVQIAGKPAFLYLLLEHQSTSDFDMPIRMLASLIGMWKRHRKQHGGPLPLVVAIVVTHAPDGWNAPVSFHSMFDPPPGSIPGLAELVPDFSLLVVDLNELDDDTLKARALASFPKLALWLLRDGRDARDADNAAAFKRQLLGWFATFRDAYKAPNGVEALAQLFRYIALVVGDVRFDDFRAMIHEQLPEAEEVAMTIAEELHEKGMQQGMQQGRAETLEKLMTAKFGELPPSCIAQIAEASEKQLVAYIDRFLTATTIEAVFANTH</sequence>
<dbReference type="GO" id="GO:1990238">
    <property type="term" value="F:double-stranded DNA endonuclease activity"/>
    <property type="evidence" value="ECO:0007669"/>
    <property type="project" value="TreeGrafter"/>
</dbReference>
<proteinExistence type="predicted"/>